<evidence type="ECO:0000256" key="3">
    <source>
        <dbReference type="SAM" id="SignalP"/>
    </source>
</evidence>
<comment type="caution">
    <text evidence="6">The sequence shown here is derived from an EMBL/GenBank/DDBJ whole genome shotgun (WGS) entry which is preliminary data.</text>
</comment>
<proteinExistence type="predicted"/>
<name>A0A210QHJ1_MIZYE</name>
<dbReference type="Gene3D" id="1.10.1280.10">
    <property type="entry name" value="Di-copper center containing domain from catechol oxidase"/>
    <property type="match status" value="1"/>
</dbReference>
<dbReference type="OrthoDB" id="6132182at2759"/>
<evidence type="ECO:0000259" key="5">
    <source>
        <dbReference type="PROSITE" id="PS00498"/>
    </source>
</evidence>
<dbReference type="GO" id="GO:0046872">
    <property type="term" value="F:metal ion binding"/>
    <property type="evidence" value="ECO:0007669"/>
    <property type="project" value="UniProtKB-KW"/>
</dbReference>
<feature type="domain" description="Tyrosinase copper-binding" evidence="5">
    <location>
        <begin position="282"/>
        <end position="293"/>
    </location>
</feature>
<protein>
    <submittedName>
        <fullName evidence="6">Tyrosinase-like protein tyr-3</fullName>
    </submittedName>
</protein>
<keyword evidence="2" id="KW-0186">Copper</keyword>
<gene>
    <name evidence="6" type="ORF">KP79_PYT14493</name>
</gene>
<dbReference type="InterPro" id="IPR008922">
    <property type="entry name" value="Di-copper_centre_dom_sf"/>
</dbReference>
<dbReference type="AlphaFoldDB" id="A0A210QHJ1"/>
<dbReference type="PANTHER" id="PTHR11474:SF126">
    <property type="entry name" value="TYROSINASE-LIKE PROTEIN TYR-1-RELATED"/>
    <property type="match status" value="1"/>
</dbReference>
<sequence length="497" mass="56193">MPGSLRHSLVWAVTLCLSIASAVYIRPVVFPNGTVGVEVIETDDRIVTPGDATNSEGQEIDMEAFEFPLTKQDVEWLSSLLRLPETGELRIRKEYRVLTDEERRDFHQALNILKNDTSVSLNKYDLLANIHSRSSANKAAHAGPGFLGWHRVFLLMVENALRQACPNVTIPYWDVTLDQRMDKPYQSVIWSGDFLGTGHGPVFDGPFKHWETPFDFGHLERLVSAQGRLLSDADIKRIMSQKRLGEISYFSASSNTNLEALHNRVHVWVGGQMRKIEIGAFDPIFYLLHSFVDKIWEDFRLHQRTEGVDPQKDFPEFYGRAGHAPLAPMGLGSLGVLDGLSDVWGHGVQYRPRPTCKATTTNSICDSPYLKCNSKYFCVSISKTDTMVSISTSIQEKVESENMSNRITMNQENLSGGNNSSTSGTRIFNNSRIIDEHEPETVKDVNSGNTSQGTINITARDYHRYILQFNMYTDKFHSLSHPLPHNYQYPSLEIFDL</sequence>
<keyword evidence="3" id="KW-0732">Signal</keyword>
<reference evidence="6 7" key="1">
    <citation type="journal article" date="2017" name="Nat. Ecol. Evol.">
        <title>Scallop genome provides insights into evolution of bilaterian karyotype and development.</title>
        <authorList>
            <person name="Wang S."/>
            <person name="Zhang J."/>
            <person name="Jiao W."/>
            <person name="Li J."/>
            <person name="Xun X."/>
            <person name="Sun Y."/>
            <person name="Guo X."/>
            <person name="Huan P."/>
            <person name="Dong B."/>
            <person name="Zhang L."/>
            <person name="Hu X."/>
            <person name="Sun X."/>
            <person name="Wang J."/>
            <person name="Zhao C."/>
            <person name="Wang Y."/>
            <person name="Wang D."/>
            <person name="Huang X."/>
            <person name="Wang R."/>
            <person name="Lv J."/>
            <person name="Li Y."/>
            <person name="Zhang Z."/>
            <person name="Liu B."/>
            <person name="Lu W."/>
            <person name="Hui Y."/>
            <person name="Liang J."/>
            <person name="Zhou Z."/>
            <person name="Hou R."/>
            <person name="Li X."/>
            <person name="Liu Y."/>
            <person name="Li H."/>
            <person name="Ning X."/>
            <person name="Lin Y."/>
            <person name="Zhao L."/>
            <person name="Xing Q."/>
            <person name="Dou J."/>
            <person name="Li Y."/>
            <person name="Mao J."/>
            <person name="Guo H."/>
            <person name="Dou H."/>
            <person name="Li T."/>
            <person name="Mu C."/>
            <person name="Jiang W."/>
            <person name="Fu Q."/>
            <person name="Fu X."/>
            <person name="Miao Y."/>
            <person name="Liu J."/>
            <person name="Yu Q."/>
            <person name="Li R."/>
            <person name="Liao H."/>
            <person name="Li X."/>
            <person name="Kong Y."/>
            <person name="Jiang Z."/>
            <person name="Chourrout D."/>
            <person name="Li R."/>
            <person name="Bao Z."/>
        </authorList>
    </citation>
    <scope>NUCLEOTIDE SEQUENCE [LARGE SCALE GENOMIC DNA]</scope>
    <source>
        <strain evidence="6 7">PY_sf001</strain>
    </source>
</reference>
<dbReference type="InterPro" id="IPR050316">
    <property type="entry name" value="Tyrosinase/Hemocyanin"/>
</dbReference>
<accession>A0A210QHJ1</accession>
<dbReference type="STRING" id="6573.A0A210QHJ1"/>
<dbReference type="GO" id="GO:0016491">
    <property type="term" value="F:oxidoreductase activity"/>
    <property type="evidence" value="ECO:0007669"/>
    <property type="project" value="InterPro"/>
</dbReference>
<dbReference type="Pfam" id="PF00264">
    <property type="entry name" value="Tyrosinase"/>
    <property type="match status" value="1"/>
</dbReference>
<dbReference type="PROSITE" id="PS00498">
    <property type="entry name" value="TYROSINASE_2"/>
    <property type="match status" value="1"/>
</dbReference>
<dbReference type="EMBL" id="NEDP02003643">
    <property type="protein sequence ID" value="OWF48214.1"/>
    <property type="molecule type" value="Genomic_DNA"/>
</dbReference>
<feature type="signal peptide" evidence="3">
    <location>
        <begin position="1"/>
        <end position="22"/>
    </location>
</feature>
<evidence type="ECO:0000313" key="7">
    <source>
        <dbReference type="Proteomes" id="UP000242188"/>
    </source>
</evidence>
<keyword evidence="7" id="KW-1185">Reference proteome</keyword>
<dbReference type="Proteomes" id="UP000242188">
    <property type="component" value="Unassembled WGS sequence"/>
</dbReference>
<feature type="domain" description="Tyrosinase copper-binding" evidence="4">
    <location>
        <begin position="141"/>
        <end position="158"/>
    </location>
</feature>
<evidence type="ECO:0000256" key="1">
    <source>
        <dbReference type="ARBA" id="ARBA00022723"/>
    </source>
</evidence>
<evidence type="ECO:0000256" key="2">
    <source>
        <dbReference type="ARBA" id="ARBA00023008"/>
    </source>
</evidence>
<dbReference type="PRINTS" id="PR00092">
    <property type="entry name" value="TYROSINASE"/>
</dbReference>
<dbReference type="PROSITE" id="PS00497">
    <property type="entry name" value="TYROSINASE_1"/>
    <property type="match status" value="1"/>
</dbReference>
<organism evidence="6 7">
    <name type="scientific">Mizuhopecten yessoensis</name>
    <name type="common">Japanese scallop</name>
    <name type="synonym">Patinopecten yessoensis</name>
    <dbReference type="NCBI Taxonomy" id="6573"/>
    <lineage>
        <taxon>Eukaryota</taxon>
        <taxon>Metazoa</taxon>
        <taxon>Spiralia</taxon>
        <taxon>Lophotrochozoa</taxon>
        <taxon>Mollusca</taxon>
        <taxon>Bivalvia</taxon>
        <taxon>Autobranchia</taxon>
        <taxon>Pteriomorphia</taxon>
        <taxon>Pectinida</taxon>
        <taxon>Pectinoidea</taxon>
        <taxon>Pectinidae</taxon>
        <taxon>Mizuhopecten</taxon>
    </lineage>
</organism>
<feature type="chain" id="PRO_5012194205" evidence="3">
    <location>
        <begin position="23"/>
        <end position="497"/>
    </location>
</feature>
<evidence type="ECO:0000259" key="4">
    <source>
        <dbReference type="PROSITE" id="PS00497"/>
    </source>
</evidence>
<dbReference type="PANTHER" id="PTHR11474">
    <property type="entry name" value="TYROSINASE FAMILY MEMBER"/>
    <property type="match status" value="1"/>
</dbReference>
<dbReference type="SUPFAM" id="SSF48056">
    <property type="entry name" value="Di-copper centre-containing domain"/>
    <property type="match status" value="1"/>
</dbReference>
<evidence type="ECO:0000313" key="6">
    <source>
        <dbReference type="EMBL" id="OWF48214.1"/>
    </source>
</evidence>
<dbReference type="InterPro" id="IPR002227">
    <property type="entry name" value="Tyrosinase_Cu-bd"/>
</dbReference>
<keyword evidence="1" id="KW-0479">Metal-binding</keyword>